<dbReference type="PANTHER" id="PTHR42783:SF3">
    <property type="entry name" value="GLUTAMATE SYNTHASE [NADPH] SMALL CHAIN-RELATED"/>
    <property type="match status" value="1"/>
</dbReference>
<dbReference type="InterPro" id="IPR036188">
    <property type="entry name" value="FAD/NAD-bd_sf"/>
</dbReference>
<evidence type="ECO:0000313" key="3">
    <source>
        <dbReference type="EMBL" id="MFC1849512.1"/>
    </source>
</evidence>
<feature type="domain" description="Dihydroprymidine dehydrogenase" evidence="2">
    <location>
        <begin position="2"/>
        <end position="102"/>
    </location>
</feature>
<dbReference type="InterPro" id="IPR023753">
    <property type="entry name" value="FAD/NAD-binding_dom"/>
</dbReference>
<organism evidence="3 4">
    <name type="scientific">candidate division CSSED10-310 bacterium</name>
    <dbReference type="NCBI Taxonomy" id="2855610"/>
    <lineage>
        <taxon>Bacteria</taxon>
        <taxon>Bacteria division CSSED10-310</taxon>
    </lineage>
</organism>
<dbReference type="InterPro" id="IPR028261">
    <property type="entry name" value="DPD_II"/>
</dbReference>
<proteinExistence type="predicted"/>
<comment type="caution">
    <text evidence="3">The sequence shown here is derived from an EMBL/GenBank/DDBJ whole genome shotgun (WGS) entry which is preliminary data.</text>
</comment>
<dbReference type="PRINTS" id="PR00419">
    <property type="entry name" value="ADXRDTASE"/>
</dbReference>
<dbReference type="Pfam" id="PF14691">
    <property type="entry name" value="Fer4_20"/>
    <property type="match status" value="1"/>
</dbReference>
<evidence type="ECO:0000259" key="1">
    <source>
        <dbReference type="Pfam" id="PF07992"/>
    </source>
</evidence>
<accession>A0ABV6YTJ6</accession>
<gene>
    <name evidence="3" type="ORF">ACFL27_04805</name>
</gene>
<dbReference type="PANTHER" id="PTHR42783">
    <property type="entry name" value="GLUTAMATE SYNTHASE [NADPH] SMALL CHAIN"/>
    <property type="match status" value="1"/>
</dbReference>
<feature type="domain" description="FAD/NAD(P)-binding" evidence="1">
    <location>
        <begin position="116"/>
        <end position="417"/>
    </location>
</feature>
<evidence type="ECO:0000259" key="2">
    <source>
        <dbReference type="Pfam" id="PF14691"/>
    </source>
</evidence>
<dbReference type="EMBL" id="JBHPBY010000042">
    <property type="protein sequence ID" value="MFC1849512.1"/>
    <property type="molecule type" value="Genomic_DNA"/>
</dbReference>
<dbReference type="Gene3D" id="3.50.50.60">
    <property type="entry name" value="FAD/NAD(P)-binding domain"/>
    <property type="match status" value="2"/>
</dbReference>
<name>A0ABV6YTJ6_UNCC1</name>
<dbReference type="SUPFAM" id="SSF51971">
    <property type="entry name" value="Nucleotide-binding domain"/>
    <property type="match status" value="2"/>
</dbReference>
<dbReference type="Gene3D" id="1.10.1060.10">
    <property type="entry name" value="Alpha-helical ferredoxin"/>
    <property type="match status" value="1"/>
</dbReference>
<keyword evidence="4" id="KW-1185">Reference proteome</keyword>
<dbReference type="InterPro" id="IPR009051">
    <property type="entry name" value="Helical_ferredxn"/>
</dbReference>
<protein>
    <submittedName>
        <fullName evidence="3">FAD-dependent oxidoreductase</fullName>
    </submittedName>
</protein>
<sequence>MEKGFTLDQALAEASRCLLCHDAPCSQGCPAGTEPAQFIRKVRFMNLKGAVRVIKENNILGGVCGVVCPTGSLCEQGCVATGIGEPIQIGKIQRFLVEYAWQIGFHPLSKNPPLGKKVAIVGAGPAGLSCAADLAKAGCEVVIFEKLSQAGGLLQYAIPEHRLSREFVDREIADLLNLGVTIESDSPIESQADLDGLLEKDFQAVFLATGAWHCPRLAMPHQDSSDIVEALSFLMMAKQDRARFSELVHEKIVAVVGGGDTALDAAVSALKHGARESYLVYRRSFQQMPGYHDEKIAALQAGVHFLILSQPVDAIIEAGRVKGLKVLKTRLEELDDSNRPRPVPVTGTEHIIDVDLIVSAIGLTPDLNIRKLSRLELDGMNRIKVKNQDGATSQQDIYAGGDAVSGASLVVRAVADGKKTAAALIKVFETDADSQKERGQS</sequence>
<dbReference type="SUPFAM" id="SSF46548">
    <property type="entry name" value="alpha-helical ferredoxin"/>
    <property type="match status" value="1"/>
</dbReference>
<evidence type="ECO:0000313" key="4">
    <source>
        <dbReference type="Proteomes" id="UP001594351"/>
    </source>
</evidence>
<reference evidence="3 4" key="1">
    <citation type="submission" date="2024-09" db="EMBL/GenBank/DDBJ databases">
        <title>Laminarin stimulates single cell rates of sulfate reduction while oxygen inhibits transcriptomic activity in coastal marine sediment.</title>
        <authorList>
            <person name="Lindsay M."/>
            <person name="Orcutt B."/>
            <person name="Emerson D."/>
            <person name="Stepanauskas R."/>
            <person name="D'Angelo T."/>
        </authorList>
    </citation>
    <scope>NUCLEOTIDE SEQUENCE [LARGE SCALE GENOMIC DNA]</scope>
    <source>
        <strain evidence="3">SAG AM-311-K15</strain>
    </source>
</reference>
<dbReference type="Proteomes" id="UP001594351">
    <property type="component" value="Unassembled WGS sequence"/>
</dbReference>
<dbReference type="Pfam" id="PF07992">
    <property type="entry name" value="Pyr_redox_2"/>
    <property type="match status" value="1"/>
</dbReference>